<evidence type="ECO:0000256" key="1">
    <source>
        <dbReference type="SAM" id="Phobius"/>
    </source>
</evidence>
<dbReference type="Proteomes" id="UP000250443">
    <property type="component" value="Unassembled WGS sequence"/>
</dbReference>
<evidence type="ECO:0000313" key="4">
    <source>
        <dbReference type="Proteomes" id="UP000250443"/>
    </source>
</evidence>
<sequence>MLRTVLFLALTAFIACAFGMLLLGNAYWFTTGGCPSHGGVAEICDQTKARIQLGFGIATMIVATIAMIVCIVRDTRK</sequence>
<evidence type="ECO:0000313" key="5">
    <source>
        <dbReference type="Proteomes" id="UP000626180"/>
    </source>
</evidence>
<keyword evidence="1" id="KW-0472">Membrane</keyword>
<accession>A0A2X2CGH8</accession>
<proteinExistence type="predicted"/>
<protein>
    <recommendedName>
        <fullName evidence="6">Lipoprotein</fullName>
    </recommendedName>
</protein>
<evidence type="ECO:0000313" key="3">
    <source>
        <dbReference type="EMBL" id="SPZ07782.1"/>
    </source>
</evidence>
<reference evidence="3 4" key="1">
    <citation type="submission" date="2018-06" db="EMBL/GenBank/DDBJ databases">
        <authorList>
            <consortium name="Pathogen Informatics"/>
            <person name="Doyle S."/>
        </authorList>
    </citation>
    <scope>NUCLEOTIDE SEQUENCE [LARGE SCALE GENOMIC DNA]</scope>
    <source>
        <strain evidence="3 4">NCTC11842</strain>
    </source>
</reference>
<dbReference type="PROSITE" id="PS51257">
    <property type="entry name" value="PROKAR_LIPOPROTEIN"/>
    <property type="match status" value="1"/>
</dbReference>
<dbReference type="Proteomes" id="UP000626180">
    <property type="component" value="Unassembled WGS sequence"/>
</dbReference>
<dbReference type="EMBL" id="UAUF01000012">
    <property type="protein sequence ID" value="SPZ07782.1"/>
    <property type="molecule type" value="Genomic_DNA"/>
</dbReference>
<keyword evidence="1" id="KW-1133">Transmembrane helix</keyword>
<keyword evidence="1" id="KW-0812">Transmembrane</keyword>
<evidence type="ECO:0008006" key="6">
    <source>
        <dbReference type="Google" id="ProtNLM"/>
    </source>
</evidence>
<reference evidence="2 5" key="2">
    <citation type="submission" date="2020-10" db="EMBL/GenBank/DDBJ databases">
        <title>Genome sequences of Pseudomonas isolates.</title>
        <authorList>
            <person name="Wessels L."/>
            <person name="Reich F."/>
            <person name="Hammerl J."/>
        </authorList>
    </citation>
    <scope>NUCLEOTIDE SEQUENCE [LARGE SCALE GENOMIC DNA]</scope>
    <source>
        <strain evidence="2 5">20-MO00624-0</strain>
    </source>
</reference>
<dbReference type="RefSeq" id="WP_010794712.1">
    <property type="nucleotide sequence ID" value="NZ_CP044086.1"/>
</dbReference>
<dbReference type="GeneID" id="300268237"/>
<evidence type="ECO:0000313" key="2">
    <source>
        <dbReference type="EMBL" id="MBF8642384.1"/>
    </source>
</evidence>
<organism evidence="3 4">
    <name type="scientific">Pseudomonas luteola</name>
    <dbReference type="NCBI Taxonomy" id="47886"/>
    <lineage>
        <taxon>Bacteria</taxon>
        <taxon>Pseudomonadati</taxon>
        <taxon>Pseudomonadota</taxon>
        <taxon>Gammaproteobacteria</taxon>
        <taxon>Pseudomonadales</taxon>
        <taxon>Pseudomonadaceae</taxon>
        <taxon>Pseudomonas</taxon>
    </lineage>
</organism>
<feature type="transmembrane region" description="Helical" evidence="1">
    <location>
        <begin position="51"/>
        <end position="72"/>
    </location>
</feature>
<keyword evidence="5" id="KW-1185">Reference proteome</keyword>
<gene>
    <name evidence="2" type="ORF">IRZ65_17030</name>
    <name evidence="3" type="ORF">NCTC11842_02501</name>
</gene>
<dbReference type="EMBL" id="JADMCD010000009">
    <property type="protein sequence ID" value="MBF8642384.1"/>
    <property type="molecule type" value="Genomic_DNA"/>
</dbReference>
<name>A0A2X2CGH8_PSELU</name>
<dbReference type="AlphaFoldDB" id="A0A2X2CGH8"/>